<organism evidence="1 2">
    <name type="scientific">Mucuna pruriens</name>
    <name type="common">Velvet bean</name>
    <name type="synonym">Dolichos pruriens</name>
    <dbReference type="NCBI Taxonomy" id="157652"/>
    <lineage>
        <taxon>Eukaryota</taxon>
        <taxon>Viridiplantae</taxon>
        <taxon>Streptophyta</taxon>
        <taxon>Embryophyta</taxon>
        <taxon>Tracheophyta</taxon>
        <taxon>Spermatophyta</taxon>
        <taxon>Magnoliopsida</taxon>
        <taxon>eudicotyledons</taxon>
        <taxon>Gunneridae</taxon>
        <taxon>Pentapetalae</taxon>
        <taxon>rosids</taxon>
        <taxon>fabids</taxon>
        <taxon>Fabales</taxon>
        <taxon>Fabaceae</taxon>
        <taxon>Papilionoideae</taxon>
        <taxon>50 kb inversion clade</taxon>
        <taxon>NPAAA clade</taxon>
        <taxon>indigoferoid/millettioid clade</taxon>
        <taxon>Phaseoleae</taxon>
        <taxon>Mucuna</taxon>
    </lineage>
</organism>
<reference evidence="1" key="1">
    <citation type="submission" date="2018-05" db="EMBL/GenBank/DDBJ databases">
        <title>Draft genome of Mucuna pruriens seed.</title>
        <authorList>
            <person name="Nnadi N.E."/>
            <person name="Vos R."/>
            <person name="Hasami M.H."/>
            <person name="Devisetty U.K."/>
            <person name="Aguiy J.C."/>
        </authorList>
    </citation>
    <scope>NUCLEOTIDE SEQUENCE [LARGE SCALE GENOMIC DNA]</scope>
    <source>
        <strain evidence="1">JCA_2017</strain>
    </source>
</reference>
<accession>A0A371H6V8</accession>
<name>A0A371H6V8_MUCPR</name>
<proteinExistence type="predicted"/>
<dbReference type="EMBL" id="QJKJ01003432">
    <property type="protein sequence ID" value="RDX98548.1"/>
    <property type="molecule type" value="Genomic_DNA"/>
</dbReference>
<dbReference type="AlphaFoldDB" id="A0A371H6V8"/>
<keyword evidence="2" id="KW-1185">Reference proteome</keyword>
<evidence type="ECO:0000313" key="1">
    <source>
        <dbReference type="EMBL" id="RDX98548.1"/>
    </source>
</evidence>
<protein>
    <submittedName>
        <fullName evidence="1">Uncharacterized protein</fullName>
    </submittedName>
</protein>
<feature type="non-terminal residue" evidence="1">
    <location>
        <position position="1"/>
    </location>
</feature>
<evidence type="ECO:0000313" key="2">
    <source>
        <dbReference type="Proteomes" id="UP000257109"/>
    </source>
</evidence>
<comment type="caution">
    <text evidence="1">The sequence shown here is derived from an EMBL/GenBank/DDBJ whole genome shotgun (WGS) entry which is preliminary data.</text>
</comment>
<sequence length="108" mass="11958">MATSVRVSTDLVDPPQIDRIGTNSMLEHTKKNLKVMLNITYGMIRIFGDFAMTKSFAGALRIPRSSQSSISIIQHPEVAIMDRVGQPKKYLTMGSISPPFSETLMNLS</sequence>
<gene>
    <name evidence="1" type="ORF">CR513_18517</name>
</gene>
<dbReference type="Proteomes" id="UP000257109">
    <property type="component" value="Unassembled WGS sequence"/>
</dbReference>